<feature type="signal peptide" evidence="2">
    <location>
        <begin position="1"/>
        <end position="21"/>
    </location>
</feature>
<gene>
    <name evidence="5" type="primary">LOC106175727</name>
</gene>
<dbReference type="AlphaFoldDB" id="A0A1S3JSG2"/>
<name>A0A1S3JSG2_LINAN</name>
<dbReference type="InParanoid" id="A0A1S3JSG2"/>
<evidence type="ECO:0000256" key="1">
    <source>
        <dbReference type="ARBA" id="ARBA00022837"/>
    </source>
</evidence>
<dbReference type="InterPro" id="IPR011992">
    <property type="entry name" value="EF-hand-dom_pair"/>
</dbReference>
<dbReference type="SMART" id="SM00054">
    <property type="entry name" value="EFh"/>
    <property type="match status" value="2"/>
</dbReference>
<sequence>MRALSTFLGLAFLLLLELCTANGQGALWVRKMRTVFARLDSNHDNRLTRKDFLALGVHIIRCCKLDSMQRMNQIMMMESDAWDKFFAGPGTPRSVQERGISERQFVDAMRREMQSPETSKNLRNMYHFVFGYMDHDQDGMLTFTEYADMPRCSGVPDAFIQANFDTLDTDADGVIQEAEFIEAAKQYYTTNDESNRYNHVLYGPLVN</sequence>
<dbReference type="Proteomes" id="UP000085678">
    <property type="component" value="Unplaced"/>
</dbReference>
<feature type="chain" id="PRO_5010230097" evidence="2">
    <location>
        <begin position="22"/>
        <end position="207"/>
    </location>
</feature>
<dbReference type="InterPro" id="IPR002048">
    <property type="entry name" value="EF_hand_dom"/>
</dbReference>
<evidence type="ECO:0000313" key="5">
    <source>
        <dbReference type="RefSeq" id="XP_013413303.1"/>
    </source>
</evidence>
<proteinExistence type="predicted"/>
<dbReference type="PROSITE" id="PS00018">
    <property type="entry name" value="EF_HAND_1"/>
    <property type="match status" value="2"/>
</dbReference>
<dbReference type="Pfam" id="PF13833">
    <property type="entry name" value="EF-hand_8"/>
    <property type="match status" value="1"/>
</dbReference>
<keyword evidence="2" id="KW-0732">Signal</keyword>
<dbReference type="RefSeq" id="XP_013413303.1">
    <property type="nucleotide sequence ID" value="XM_013557849.2"/>
</dbReference>
<evidence type="ECO:0000259" key="3">
    <source>
        <dbReference type="PROSITE" id="PS50222"/>
    </source>
</evidence>
<accession>A0A1S3JSG2</accession>
<keyword evidence="4" id="KW-1185">Reference proteome</keyword>
<dbReference type="GeneID" id="106175727"/>
<reference evidence="5" key="1">
    <citation type="submission" date="2025-08" db="UniProtKB">
        <authorList>
            <consortium name="RefSeq"/>
        </authorList>
    </citation>
    <scope>IDENTIFICATION</scope>
    <source>
        <tissue evidence="5">Gonads</tissue>
    </source>
</reference>
<keyword evidence="1" id="KW-0106">Calcium</keyword>
<feature type="domain" description="EF-hand" evidence="3">
    <location>
        <begin position="155"/>
        <end position="190"/>
    </location>
</feature>
<evidence type="ECO:0000313" key="4">
    <source>
        <dbReference type="Proteomes" id="UP000085678"/>
    </source>
</evidence>
<dbReference type="KEGG" id="lak:106175727"/>
<evidence type="ECO:0000256" key="2">
    <source>
        <dbReference type="SAM" id="SignalP"/>
    </source>
</evidence>
<dbReference type="STRING" id="7574.A0A1S3JSG2"/>
<dbReference type="SUPFAM" id="SSF47473">
    <property type="entry name" value="EF-hand"/>
    <property type="match status" value="1"/>
</dbReference>
<dbReference type="InterPro" id="IPR018247">
    <property type="entry name" value="EF_Hand_1_Ca_BS"/>
</dbReference>
<dbReference type="PROSITE" id="PS50222">
    <property type="entry name" value="EF_HAND_2"/>
    <property type="match status" value="1"/>
</dbReference>
<dbReference type="Gene3D" id="1.10.238.10">
    <property type="entry name" value="EF-hand"/>
    <property type="match status" value="1"/>
</dbReference>
<organism evidence="4 5">
    <name type="scientific">Lingula anatina</name>
    <name type="common">Brachiopod</name>
    <name type="synonym">Lingula unguis</name>
    <dbReference type="NCBI Taxonomy" id="7574"/>
    <lineage>
        <taxon>Eukaryota</taxon>
        <taxon>Metazoa</taxon>
        <taxon>Spiralia</taxon>
        <taxon>Lophotrochozoa</taxon>
        <taxon>Brachiopoda</taxon>
        <taxon>Linguliformea</taxon>
        <taxon>Lingulata</taxon>
        <taxon>Lingulida</taxon>
        <taxon>Linguloidea</taxon>
        <taxon>Lingulidae</taxon>
        <taxon>Lingula</taxon>
    </lineage>
</organism>
<protein>
    <submittedName>
        <fullName evidence="5">Sarcoplasmic calcium-binding protein</fullName>
    </submittedName>
</protein>
<dbReference type="GO" id="GO:0005509">
    <property type="term" value="F:calcium ion binding"/>
    <property type="evidence" value="ECO:0007669"/>
    <property type="project" value="InterPro"/>
</dbReference>